<dbReference type="InterPro" id="IPR013957">
    <property type="entry name" value="SNRNP27"/>
</dbReference>
<evidence type="ECO:0000313" key="10">
    <source>
        <dbReference type="EMBL" id="KMP09554.1"/>
    </source>
</evidence>
<dbReference type="EMBL" id="DS028099">
    <property type="protein sequence ID" value="KMP09554.1"/>
    <property type="molecule type" value="Genomic_DNA"/>
</dbReference>
<comment type="function">
    <text evidence="1">May play a role in mRNA splicing.</text>
</comment>
<comment type="subcellular location">
    <subcellularLocation>
        <location evidence="2">Nucleus</location>
    </subcellularLocation>
</comment>
<dbReference type="Pfam" id="PF08648">
    <property type="entry name" value="SNRNP27"/>
    <property type="match status" value="1"/>
</dbReference>
<dbReference type="GO" id="GO:0006397">
    <property type="term" value="P:mRNA processing"/>
    <property type="evidence" value="ECO:0007669"/>
    <property type="project" value="UniProtKB-KW"/>
</dbReference>
<name>A0A0J6YQR0_COCIT</name>
<evidence type="ECO:0000256" key="7">
    <source>
        <dbReference type="ARBA" id="ARBA00023242"/>
    </source>
</evidence>
<accession>A0A0J6YQR0</accession>
<evidence type="ECO:0000313" key="11">
    <source>
        <dbReference type="Proteomes" id="UP000054565"/>
    </source>
</evidence>
<feature type="compositionally biased region" description="Basic and acidic residues" evidence="8">
    <location>
        <begin position="125"/>
        <end position="134"/>
    </location>
</feature>
<feature type="compositionally biased region" description="Basic and acidic residues" evidence="8">
    <location>
        <begin position="140"/>
        <end position="153"/>
    </location>
</feature>
<evidence type="ECO:0000259" key="9">
    <source>
        <dbReference type="Pfam" id="PF08648"/>
    </source>
</evidence>
<evidence type="ECO:0000256" key="8">
    <source>
        <dbReference type="SAM" id="MobiDB-lite"/>
    </source>
</evidence>
<sequence length="230" mass="27074">MAREDAIEMKQSGLRHHHEQRDGGDLDREKGTIKDGDRSRSRDRWARDGYRDGRRDGDRDMRSVRDRDRSRSRDRSRDKEYSRRVDYYSKSSRYRDRPRTRSRSRSRSPARNGAKLRTRSPPRGPRSDRKDTGRRSVPPDADREPNGLSDRKRQSSRLGDAVRMDLDDAADADDMEQLMMKTMGFKSFRSTQNTKVPGNQIYGVRKEKKTEYRQYMNRVGGFNRPLSPSR</sequence>
<feature type="compositionally biased region" description="Basic residues" evidence="8">
    <location>
        <begin position="100"/>
        <end position="120"/>
    </location>
</feature>
<evidence type="ECO:0000256" key="6">
    <source>
        <dbReference type="ARBA" id="ARBA00023187"/>
    </source>
</evidence>
<dbReference type="Proteomes" id="UP000054565">
    <property type="component" value="Unassembled WGS sequence"/>
</dbReference>
<reference evidence="11" key="1">
    <citation type="journal article" date="2010" name="Genome Res.">
        <title>Population genomic sequencing of Coccidioides fungi reveals recent hybridization and transposon control.</title>
        <authorList>
            <person name="Neafsey D.E."/>
            <person name="Barker B.M."/>
            <person name="Sharpton T.J."/>
            <person name="Stajich J.E."/>
            <person name="Park D.J."/>
            <person name="Whiston E."/>
            <person name="Hung C.-Y."/>
            <person name="McMahan C."/>
            <person name="White J."/>
            <person name="Sykes S."/>
            <person name="Heiman D."/>
            <person name="Young S."/>
            <person name="Zeng Q."/>
            <person name="Abouelleil A."/>
            <person name="Aftuck L."/>
            <person name="Bessette D."/>
            <person name="Brown A."/>
            <person name="FitzGerald M."/>
            <person name="Lui A."/>
            <person name="Macdonald J.P."/>
            <person name="Priest M."/>
            <person name="Orbach M.J."/>
            <person name="Galgiani J.N."/>
            <person name="Kirkland T.N."/>
            <person name="Cole G.T."/>
            <person name="Birren B.W."/>
            <person name="Henn M.R."/>
            <person name="Taylor J.W."/>
            <person name="Rounsley S.D."/>
        </authorList>
    </citation>
    <scope>NUCLEOTIDE SEQUENCE [LARGE SCALE GENOMIC DNA]</scope>
    <source>
        <strain evidence="11">RMSCC 2394</strain>
    </source>
</reference>
<dbReference type="GO" id="GO:0008380">
    <property type="term" value="P:RNA splicing"/>
    <property type="evidence" value="ECO:0007669"/>
    <property type="project" value="UniProtKB-KW"/>
</dbReference>
<keyword evidence="7" id="KW-0539">Nucleus</keyword>
<comment type="similarity">
    <text evidence="3">Belongs to the SNUT3 family.</text>
</comment>
<dbReference type="PANTHER" id="PTHR31077:SF1">
    <property type="entry name" value="U4_U6.U5 SMALL NUCLEAR RIBONUCLEOPROTEIN 27 KDA PROTEIN"/>
    <property type="match status" value="1"/>
</dbReference>
<dbReference type="AlphaFoldDB" id="A0A0J6YQR0"/>
<evidence type="ECO:0000256" key="5">
    <source>
        <dbReference type="ARBA" id="ARBA00022664"/>
    </source>
</evidence>
<evidence type="ECO:0000256" key="3">
    <source>
        <dbReference type="ARBA" id="ARBA00008218"/>
    </source>
</evidence>
<comment type="subunit">
    <text evidence="4">Part of a tri-snRNP complex.</text>
</comment>
<gene>
    <name evidence="10" type="ORF">CIRG_09724</name>
</gene>
<keyword evidence="5" id="KW-0507">mRNA processing</keyword>
<evidence type="ECO:0000256" key="1">
    <source>
        <dbReference type="ARBA" id="ARBA00003632"/>
    </source>
</evidence>
<evidence type="ECO:0000256" key="4">
    <source>
        <dbReference type="ARBA" id="ARBA00011825"/>
    </source>
</evidence>
<feature type="compositionally biased region" description="Basic and acidic residues" evidence="8">
    <location>
        <begin position="19"/>
        <end position="99"/>
    </location>
</feature>
<evidence type="ECO:0000256" key="2">
    <source>
        <dbReference type="ARBA" id="ARBA00004123"/>
    </source>
</evidence>
<keyword evidence="6" id="KW-0508">mRNA splicing</keyword>
<feature type="domain" description="U4/U6.U5 small nuclear ribonucleoprotein 27kDa protein" evidence="9">
    <location>
        <begin position="174"/>
        <end position="228"/>
    </location>
</feature>
<dbReference type="GO" id="GO:0071011">
    <property type="term" value="C:precatalytic spliceosome"/>
    <property type="evidence" value="ECO:0007669"/>
    <property type="project" value="TreeGrafter"/>
</dbReference>
<proteinExistence type="inferred from homology"/>
<protein>
    <recommendedName>
        <fullName evidence="9">U4/U6.U5 small nuclear ribonucleoprotein 27kDa protein domain-containing protein</fullName>
    </recommendedName>
</protein>
<feature type="region of interest" description="Disordered" evidence="8">
    <location>
        <begin position="1"/>
        <end position="164"/>
    </location>
</feature>
<dbReference type="OrthoDB" id="21368at2759"/>
<dbReference type="PANTHER" id="PTHR31077">
    <property type="entry name" value="U4/U6.U5 SMALL NUCLEAR RIBONUCLEOPROTEIN 27 KDA PROTEIN"/>
    <property type="match status" value="1"/>
</dbReference>
<organism evidence="10 11">
    <name type="scientific">Coccidioides immitis RMSCC 2394</name>
    <dbReference type="NCBI Taxonomy" id="404692"/>
    <lineage>
        <taxon>Eukaryota</taxon>
        <taxon>Fungi</taxon>
        <taxon>Dikarya</taxon>
        <taxon>Ascomycota</taxon>
        <taxon>Pezizomycotina</taxon>
        <taxon>Eurotiomycetes</taxon>
        <taxon>Eurotiomycetidae</taxon>
        <taxon>Onygenales</taxon>
        <taxon>Onygenaceae</taxon>
        <taxon>Coccidioides</taxon>
    </lineage>
</organism>
<dbReference type="STRING" id="404692.A0A0J6YQR0"/>